<feature type="compositionally biased region" description="Pro residues" evidence="1">
    <location>
        <begin position="321"/>
        <end position="356"/>
    </location>
</feature>
<feature type="compositionally biased region" description="Polar residues" evidence="1">
    <location>
        <begin position="261"/>
        <end position="270"/>
    </location>
</feature>
<reference evidence="2 3" key="1">
    <citation type="submission" date="2024-07" db="EMBL/GenBank/DDBJ databases">
        <title>Section-level genome sequencing and comparative genomics of Aspergillus sections Usti and Cavernicolus.</title>
        <authorList>
            <consortium name="Lawrence Berkeley National Laboratory"/>
            <person name="Nybo J.L."/>
            <person name="Vesth T.C."/>
            <person name="Theobald S."/>
            <person name="Frisvad J.C."/>
            <person name="Larsen T.O."/>
            <person name="Kjaerboelling I."/>
            <person name="Rothschild-Mancinelli K."/>
            <person name="Lyhne E.K."/>
            <person name="Kogle M.E."/>
            <person name="Barry K."/>
            <person name="Clum A."/>
            <person name="Na H."/>
            <person name="Ledsgaard L."/>
            <person name="Lin J."/>
            <person name="Lipzen A."/>
            <person name="Kuo A."/>
            <person name="Riley R."/>
            <person name="Mondo S."/>
            <person name="LaButti K."/>
            <person name="Haridas S."/>
            <person name="Pangalinan J."/>
            <person name="Salamov A.A."/>
            <person name="Simmons B.A."/>
            <person name="Magnuson J.K."/>
            <person name="Chen J."/>
            <person name="Drula E."/>
            <person name="Henrissat B."/>
            <person name="Wiebenga A."/>
            <person name="Lubbers R.J."/>
            <person name="Gomes A.C."/>
            <person name="Macurrencykelacurrency M.R."/>
            <person name="Stajich J."/>
            <person name="Grigoriev I.V."/>
            <person name="Mortensen U.H."/>
            <person name="De vries R.P."/>
            <person name="Baker S.E."/>
            <person name="Andersen M.R."/>
        </authorList>
    </citation>
    <scope>NUCLEOTIDE SEQUENCE [LARGE SCALE GENOMIC DNA]</scope>
    <source>
        <strain evidence="2 3">CBS 756.74</strain>
    </source>
</reference>
<dbReference type="Proteomes" id="UP001610444">
    <property type="component" value="Unassembled WGS sequence"/>
</dbReference>
<feature type="compositionally biased region" description="Basic and acidic residues" evidence="1">
    <location>
        <begin position="586"/>
        <end position="596"/>
    </location>
</feature>
<name>A0ABR4J981_9EURO</name>
<comment type="caution">
    <text evidence="2">The sequence shown here is derived from an EMBL/GenBank/DDBJ whole genome shotgun (WGS) entry which is preliminary data.</text>
</comment>
<organism evidence="2 3">
    <name type="scientific">Aspergillus pseudodeflectus</name>
    <dbReference type="NCBI Taxonomy" id="176178"/>
    <lineage>
        <taxon>Eukaryota</taxon>
        <taxon>Fungi</taxon>
        <taxon>Dikarya</taxon>
        <taxon>Ascomycota</taxon>
        <taxon>Pezizomycotina</taxon>
        <taxon>Eurotiomycetes</taxon>
        <taxon>Eurotiomycetidae</taxon>
        <taxon>Eurotiales</taxon>
        <taxon>Aspergillaceae</taxon>
        <taxon>Aspergillus</taxon>
        <taxon>Aspergillus subgen. Nidulantes</taxon>
    </lineage>
</organism>
<accession>A0ABR4J981</accession>
<sequence>MWKPFPKFYIIRPDGRQVPLIPLDELPSWLRIGYMDWNDLNLYHFMILATTSLVPREGEYDAMCYYCLSSVDNMLHRSASELSTDGEDVCPSSASRIPRKDAQSLTALEIASFVPRTVDRYKSRTTLSCSPEANKTYSSSSPFLRHPPFHSNLQSPFVGMCLVRITKGLWNLLPFSSSQPPPNHVPNESTSDDEPPPLLGACNEPHEVASEGIRRRRENPERQPSDHEGERPQDQREEDPEEEGQPQENDRQRGRPRASSRHNFGPQNNRPEPVLSKGLWQRPQPQKDATRRSRSRPNPQEDESQQDQPGAQGPKGEKGPQGPPGPPGRPGPPGAQGPPGPMGEPGPQGPPGPPGPRGDKGCRGYTCRGWCRVLHDCSDEDESTSDDSGSEKRGNPCGLDMDAISARLQVYLNEAHRLDEVDPEILEETVSMLVLGAYCRGKADRMAVVQSVIGRHNPHDKIHEQGNFGVNSPQPVSESLFGQDTDQPTPSQGFDDSRITTDEETGEGKGSEKGAAESDGPRSDHTDSGHAAKEEDAEKEGDEGSSGSNSSTSGSKDPGHASQEEDDEEEGIEKDSAGLDKPPSGPKRDKDDEHDPSSAAGSQGQQGQERAPDSQNSSQPPDSPPQEEPKGSSDKSSQSQDSPGQETLGKQGQSLPQRPEPSHSPRSRTREDELVSRDVLCDSKRPVESGLGLPRMFPDSWPSVSDGLAAQIQSDLPSPKLDDWCLPFMANNAGLDTPHVQSASRDGLDQHSSAYSTSVLDSPVDSVTRVHRRSSFPFRAAPMSHFSAGSDPLGHAISVPMGYPPQPASNGDKLADLVKEQAKSSERVWQKTIVLDAMHRHHHKRRKLVRFDLPIENHQPKERQVPVRKPGSLQKPVVVSKL</sequence>
<gene>
    <name evidence="2" type="ORF">BJX68DRAFT_34740</name>
</gene>
<feature type="region of interest" description="Disordered" evidence="1">
    <location>
        <begin position="379"/>
        <end position="398"/>
    </location>
</feature>
<feature type="region of interest" description="Disordered" evidence="1">
    <location>
        <begin position="458"/>
        <end position="696"/>
    </location>
</feature>
<dbReference type="InterPro" id="IPR008160">
    <property type="entry name" value="Collagen"/>
</dbReference>
<feature type="compositionally biased region" description="Basic and acidic residues" evidence="1">
    <location>
        <begin position="495"/>
        <end position="536"/>
    </location>
</feature>
<feature type="region of interest" description="Disordered" evidence="1">
    <location>
        <begin position="178"/>
        <end position="360"/>
    </location>
</feature>
<evidence type="ECO:0000256" key="1">
    <source>
        <dbReference type="SAM" id="MobiDB-lite"/>
    </source>
</evidence>
<evidence type="ECO:0000313" key="2">
    <source>
        <dbReference type="EMBL" id="KAL2836602.1"/>
    </source>
</evidence>
<feature type="compositionally biased region" description="Basic and acidic residues" evidence="1">
    <location>
        <begin position="660"/>
        <end position="687"/>
    </location>
</feature>
<proteinExistence type="predicted"/>
<dbReference type="RefSeq" id="XP_070892152.1">
    <property type="nucleotide sequence ID" value="XM_071049013.1"/>
</dbReference>
<keyword evidence="3" id="KW-1185">Reference proteome</keyword>
<dbReference type="EMBL" id="JBFXLR010000112">
    <property type="protein sequence ID" value="KAL2836602.1"/>
    <property type="molecule type" value="Genomic_DNA"/>
</dbReference>
<feature type="compositionally biased region" description="Low complexity" evidence="1">
    <location>
        <begin position="597"/>
        <end position="620"/>
    </location>
</feature>
<feature type="region of interest" description="Disordered" evidence="1">
    <location>
        <begin position="860"/>
        <end position="882"/>
    </location>
</feature>
<evidence type="ECO:0000313" key="3">
    <source>
        <dbReference type="Proteomes" id="UP001610444"/>
    </source>
</evidence>
<protein>
    <submittedName>
        <fullName evidence="2">Uncharacterized protein</fullName>
    </submittedName>
</protein>
<feature type="compositionally biased region" description="Acidic residues" evidence="1">
    <location>
        <begin position="236"/>
        <end position="245"/>
    </location>
</feature>
<dbReference type="Pfam" id="PF01391">
    <property type="entry name" value="Collagen"/>
    <property type="match status" value="1"/>
</dbReference>
<dbReference type="GeneID" id="98164177"/>
<feature type="compositionally biased region" description="Basic and acidic residues" evidence="1">
    <location>
        <begin position="204"/>
        <end position="235"/>
    </location>
</feature>
<feature type="compositionally biased region" description="Low complexity" evidence="1">
    <location>
        <begin position="545"/>
        <end position="556"/>
    </location>
</feature>
<feature type="compositionally biased region" description="Polar residues" evidence="1">
    <location>
        <begin position="468"/>
        <end position="494"/>
    </location>
</feature>
<feature type="compositionally biased region" description="Low complexity" evidence="1">
    <location>
        <begin position="634"/>
        <end position="644"/>
    </location>
</feature>